<accession>A0ABS7KRH8</accession>
<protein>
    <submittedName>
        <fullName evidence="1">Uncharacterized protein</fullName>
    </submittedName>
</protein>
<dbReference type="RefSeq" id="WP_221791076.1">
    <property type="nucleotide sequence ID" value="NZ_JACLIC010000046.1"/>
</dbReference>
<dbReference type="EMBL" id="JACLIC010000046">
    <property type="protein sequence ID" value="MBY0206581.1"/>
    <property type="molecule type" value="Genomic_DNA"/>
</dbReference>
<gene>
    <name evidence="1" type="ORF">H7T88_25485</name>
</gene>
<reference evidence="1 2" key="1">
    <citation type="submission" date="2020-08" db="EMBL/GenBank/DDBJ databases">
        <title>Fungal Genomes of the International Space Station.</title>
        <authorList>
            <person name="Seuylemezian A."/>
            <person name="Singh N.K."/>
            <person name="Wood J."/>
            <person name="Venkateswaran K."/>
        </authorList>
    </citation>
    <scope>NUCLEOTIDE SEQUENCE [LARGE SCALE GENOMIC DNA]</scope>
    <source>
        <strain evidence="1 2">S/N-304-OC-R4</strain>
    </source>
</reference>
<organism evidence="1 2">
    <name type="scientific">Paenibacillus cucumis</name>
    <name type="common">ex Kampfer et al. 2016</name>
    <dbReference type="NCBI Taxonomy" id="1776858"/>
    <lineage>
        <taxon>Bacteria</taxon>
        <taxon>Bacillati</taxon>
        <taxon>Bacillota</taxon>
        <taxon>Bacilli</taxon>
        <taxon>Bacillales</taxon>
        <taxon>Paenibacillaceae</taxon>
        <taxon>Paenibacillus</taxon>
    </lineage>
</organism>
<dbReference type="Proteomes" id="UP000706031">
    <property type="component" value="Unassembled WGS sequence"/>
</dbReference>
<proteinExistence type="predicted"/>
<name>A0ABS7KRH8_9BACL</name>
<comment type="caution">
    <text evidence="1">The sequence shown here is derived from an EMBL/GenBank/DDBJ whole genome shotgun (WGS) entry which is preliminary data.</text>
</comment>
<evidence type="ECO:0000313" key="2">
    <source>
        <dbReference type="Proteomes" id="UP000706031"/>
    </source>
</evidence>
<evidence type="ECO:0000313" key="1">
    <source>
        <dbReference type="EMBL" id="MBY0206581.1"/>
    </source>
</evidence>
<keyword evidence="2" id="KW-1185">Reference proteome</keyword>
<sequence>MSTSINILFKLWAYAEAVSTGTLSEITKRSELLILEYLKKYAKKAYGEVHSITTSPGFLFANDPKLREKELYNNYFYIHGFNRLIKHNRISSEKLIETFSYLEEEIEQYIKTYYKSKDFILYLKADSLVPAFTVTLLSYYEDEGLKESCSLPELIDWYKENACFDGLKIIENETSEDHLEVQSEDIFPVVAKTYIKIIRT</sequence>